<evidence type="ECO:0000259" key="2">
    <source>
        <dbReference type="Pfam" id="PF18738"/>
    </source>
</evidence>
<dbReference type="AlphaFoldDB" id="A0A8S3UNK6"/>
<organism evidence="3 4">
    <name type="scientific">Mytilus edulis</name>
    <name type="common">Blue mussel</name>
    <dbReference type="NCBI Taxonomy" id="6550"/>
    <lineage>
        <taxon>Eukaryota</taxon>
        <taxon>Metazoa</taxon>
        <taxon>Spiralia</taxon>
        <taxon>Lophotrochozoa</taxon>
        <taxon>Mollusca</taxon>
        <taxon>Bivalvia</taxon>
        <taxon>Autobranchia</taxon>
        <taxon>Pteriomorphia</taxon>
        <taxon>Mytilida</taxon>
        <taxon>Mytiloidea</taxon>
        <taxon>Mytilidae</taxon>
        <taxon>Mytilinae</taxon>
        <taxon>Mytilus</taxon>
    </lineage>
</organism>
<dbReference type="EMBL" id="CAJPWZ010002888">
    <property type="protein sequence ID" value="CAG2247007.1"/>
    <property type="molecule type" value="Genomic_DNA"/>
</dbReference>
<feature type="domain" description="DZIP3-like HEPN" evidence="2">
    <location>
        <begin position="37"/>
        <end position="178"/>
    </location>
</feature>
<dbReference type="InterPro" id="IPR041249">
    <property type="entry name" value="HEPN_DZIP3"/>
</dbReference>
<keyword evidence="4" id="KW-1185">Reference proteome</keyword>
<sequence>MASISIEEENYVRMSLLLTGISPRAARTFFDREFAPTCLDASLKKEYSKLWDLKKKHRINQSQWNLLFPRFPDVPDSKKFDITLMLTLLRNLTDITNNDDVGFDFIPTAIETTPRADLARIKNYRNNLAHLDEGKVESSYLNIAWNDLTGAIGRLGGQHMKEECDLLRTKTLDQTNKEIMMDIKRSNDEIKELKESLDSLKRSHEVLEEAHTEIQRSHTDLQVDHAEMKKKCTG</sequence>
<evidence type="ECO:0000313" key="4">
    <source>
        <dbReference type="Proteomes" id="UP000683360"/>
    </source>
</evidence>
<gene>
    <name evidence="3" type="ORF">MEDL_58939</name>
</gene>
<dbReference type="Proteomes" id="UP000683360">
    <property type="component" value="Unassembled WGS sequence"/>
</dbReference>
<proteinExistence type="predicted"/>
<protein>
    <recommendedName>
        <fullName evidence="2">DZIP3-like HEPN domain-containing protein</fullName>
    </recommendedName>
</protein>
<comment type="caution">
    <text evidence="3">The sequence shown here is derived from an EMBL/GenBank/DDBJ whole genome shotgun (WGS) entry which is preliminary data.</text>
</comment>
<name>A0A8S3UNK6_MYTED</name>
<evidence type="ECO:0000256" key="1">
    <source>
        <dbReference type="SAM" id="MobiDB-lite"/>
    </source>
</evidence>
<evidence type="ECO:0000313" key="3">
    <source>
        <dbReference type="EMBL" id="CAG2247007.1"/>
    </source>
</evidence>
<accession>A0A8S3UNK6</accession>
<feature type="region of interest" description="Disordered" evidence="1">
    <location>
        <begin position="211"/>
        <end position="234"/>
    </location>
</feature>
<dbReference type="Pfam" id="PF18738">
    <property type="entry name" value="HEPN_DZIP3"/>
    <property type="match status" value="1"/>
</dbReference>
<reference evidence="3" key="1">
    <citation type="submission" date="2021-03" db="EMBL/GenBank/DDBJ databases">
        <authorList>
            <person name="Bekaert M."/>
        </authorList>
    </citation>
    <scope>NUCLEOTIDE SEQUENCE</scope>
</reference>
<dbReference type="OrthoDB" id="6367890at2759"/>